<name>A0ABR9X5L3_9RHOB</name>
<reference evidence="5 6" key="1">
    <citation type="journal article" date="2021" name="Int. J. Syst. Evol. Microbiol.">
        <title>Salipiger mangrovisoli sp. nov., isolated from mangrove soil and the proposal for the reclassification of Paraphaeobacter pallidus as Salipiger pallidus comb. nov.</title>
        <authorList>
            <person name="Du J."/>
            <person name="Liu Y."/>
            <person name="Pei T."/>
            <person name="Deng M.R."/>
            <person name="Zhu H."/>
        </authorList>
    </citation>
    <scope>NUCLEOTIDE SEQUENCE [LARGE SCALE GENOMIC DNA]</scope>
    <source>
        <strain evidence="5 6">6D45A</strain>
    </source>
</reference>
<comment type="caution">
    <text evidence="5">The sequence shown here is derived from an EMBL/GenBank/DDBJ whole genome shotgun (WGS) entry which is preliminary data.</text>
</comment>
<evidence type="ECO:0000256" key="3">
    <source>
        <dbReference type="PROSITE-ProRule" id="PRU10038"/>
    </source>
</evidence>
<accession>A0ABR9X5L3</accession>
<keyword evidence="6" id="KW-1185">Reference proteome</keyword>
<dbReference type="GO" id="GO:0016787">
    <property type="term" value="F:hydrolase activity"/>
    <property type="evidence" value="ECO:0007669"/>
    <property type="project" value="UniProtKB-KW"/>
</dbReference>
<organism evidence="5 6">
    <name type="scientific">Salipiger mangrovisoli</name>
    <dbReference type="NCBI Taxonomy" id="2865933"/>
    <lineage>
        <taxon>Bacteria</taxon>
        <taxon>Pseudomonadati</taxon>
        <taxon>Pseudomonadota</taxon>
        <taxon>Alphaproteobacteria</taxon>
        <taxon>Rhodobacterales</taxon>
        <taxon>Roseobacteraceae</taxon>
        <taxon>Salipiger</taxon>
    </lineage>
</organism>
<feature type="domain" description="Alpha/beta hydrolase fold-3" evidence="4">
    <location>
        <begin position="70"/>
        <end position="269"/>
    </location>
</feature>
<dbReference type="InterPro" id="IPR033140">
    <property type="entry name" value="Lipase_GDXG_put_SER_AS"/>
</dbReference>
<dbReference type="EMBL" id="JADFFK010000015">
    <property type="protein sequence ID" value="MBE9638893.1"/>
    <property type="molecule type" value="Genomic_DNA"/>
</dbReference>
<dbReference type="Proteomes" id="UP000607796">
    <property type="component" value="Unassembled WGS sequence"/>
</dbReference>
<feature type="active site" evidence="3">
    <location>
        <position position="144"/>
    </location>
</feature>
<dbReference type="SUPFAM" id="SSF53474">
    <property type="entry name" value="alpha/beta-Hydrolases"/>
    <property type="match status" value="1"/>
</dbReference>
<protein>
    <submittedName>
        <fullName evidence="5">Alpha/beta hydrolase fold domain-containing protein</fullName>
    </submittedName>
</protein>
<dbReference type="InterPro" id="IPR029058">
    <property type="entry name" value="AB_hydrolase_fold"/>
</dbReference>
<comment type="similarity">
    <text evidence="1">Belongs to the 'GDXG' lipolytic enzyme family.</text>
</comment>
<dbReference type="InterPro" id="IPR050300">
    <property type="entry name" value="GDXG_lipolytic_enzyme"/>
</dbReference>
<gene>
    <name evidence="5" type="ORF">IQ782_18725</name>
</gene>
<evidence type="ECO:0000256" key="1">
    <source>
        <dbReference type="ARBA" id="ARBA00010515"/>
    </source>
</evidence>
<sequence>MGWRLSALTLGLRLIAKPRLARTAGPEAAAHDLDRHAPILMRQPAHLLHLRRPGGLHWISAGHCAPRRVILYFHGGGYISGSPRTHQGVMARLSQLSGIEVCAPEYPLVQEAPFPAQFDAACAAWERLDGLGYTPDQVVLAGDSAGGGLALALLGDLCVRGHPPAGALAFSPWTDLAMTGASLSQNARSDPFLPVARMRDLVDVVGGAQMRADPRLSPLYATFPACPPVRLTWSRSEILADDGLRMAARLRAEGARVEVETHATAPHAWPVFDGWIPEARATLRRAAAFVQDLLRDTSR</sequence>
<evidence type="ECO:0000313" key="5">
    <source>
        <dbReference type="EMBL" id="MBE9638893.1"/>
    </source>
</evidence>
<dbReference type="PANTHER" id="PTHR48081:SF8">
    <property type="entry name" value="ALPHA_BETA HYDROLASE FOLD-3 DOMAIN-CONTAINING PROTEIN-RELATED"/>
    <property type="match status" value="1"/>
</dbReference>
<evidence type="ECO:0000313" key="6">
    <source>
        <dbReference type="Proteomes" id="UP000607796"/>
    </source>
</evidence>
<dbReference type="PROSITE" id="PS01174">
    <property type="entry name" value="LIPASE_GDXG_SER"/>
    <property type="match status" value="1"/>
</dbReference>
<dbReference type="InterPro" id="IPR013094">
    <property type="entry name" value="AB_hydrolase_3"/>
</dbReference>
<dbReference type="Pfam" id="PF07859">
    <property type="entry name" value="Abhydrolase_3"/>
    <property type="match status" value="1"/>
</dbReference>
<dbReference type="PROSITE" id="PS01173">
    <property type="entry name" value="LIPASE_GDXG_HIS"/>
    <property type="match status" value="1"/>
</dbReference>
<dbReference type="RefSeq" id="WP_194136193.1">
    <property type="nucleotide sequence ID" value="NZ_JADFFK010000015.1"/>
</dbReference>
<evidence type="ECO:0000259" key="4">
    <source>
        <dbReference type="Pfam" id="PF07859"/>
    </source>
</evidence>
<dbReference type="InterPro" id="IPR002168">
    <property type="entry name" value="Lipase_GDXG_HIS_AS"/>
</dbReference>
<keyword evidence="2 5" id="KW-0378">Hydrolase</keyword>
<dbReference type="Gene3D" id="3.40.50.1820">
    <property type="entry name" value="alpha/beta hydrolase"/>
    <property type="match status" value="1"/>
</dbReference>
<dbReference type="PANTHER" id="PTHR48081">
    <property type="entry name" value="AB HYDROLASE SUPERFAMILY PROTEIN C4A8.06C"/>
    <property type="match status" value="1"/>
</dbReference>
<evidence type="ECO:0000256" key="2">
    <source>
        <dbReference type="ARBA" id="ARBA00022801"/>
    </source>
</evidence>
<proteinExistence type="inferred from homology"/>